<reference evidence="11 12" key="1">
    <citation type="submission" date="2024-01" db="EMBL/GenBank/DDBJ databases">
        <title>The genomes of 5 underutilized Papilionoideae crops provide insights into root nodulation and disease resistance.</title>
        <authorList>
            <person name="Yuan L."/>
        </authorList>
    </citation>
    <scope>NUCLEOTIDE SEQUENCE [LARGE SCALE GENOMIC DNA]</scope>
    <source>
        <strain evidence="11">LY-2023</strain>
        <tissue evidence="11">Leaf</tissue>
    </source>
</reference>
<evidence type="ECO:0000256" key="2">
    <source>
        <dbReference type="ARBA" id="ARBA00004687"/>
    </source>
</evidence>
<evidence type="ECO:0000256" key="7">
    <source>
        <dbReference type="ARBA" id="ARBA00022989"/>
    </source>
</evidence>
<dbReference type="SUPFAM" id="SSF54928">
    <property type="entry name" value="RNA-binding domain, RBD"/>
    <property type="match status" value="1"/>
</dbReference>
<dbReference type="AlphaFoldDB" id="A0AAN9JBY8"/>
<comment type="caution">
    <text evidence="11">The sequence shown here is derived from an EMBL/GenBank/DDBJ whole genome shotgun (WGS) entry which is preliminary data.</text>
</comment>
<dbReference type="PANTHER" id="PTHR28650:SF1">
    <property type="entry name" value="PHOSPHATIDYLINOSITOL-GLYCAN BIOSYNTHESIS CLASS X PROTEIN"/>
    <property type="match status" value="1"/>
</dbReference>
<evidence type="ECO:0000256" key="8">
    <source>
        <dbReference type="ARBA" id="ARBA00023136"/>
    </source>
</evidence>
<evidence type="ECO:0000256" key="3">
    <source>
        <dbReference type="ARBA" id="ARBA00010345"/>
    </source>
</evidence>
<dbReference type="GO" id="GO:0006506">
    <property type="term" value="P:GPI anchor biosynthetic process"/>
    <property type="evidence" value="ECO:0007669"/>
    <property type="project" value="UniProtKB-KW"/>
</dbReference>
<dbReference type="SMART" id="SM00780">
    <property type="entry name" value="PIG-X"/>
    <property type="match status" value="1"/>
</dbReference>
<dbReference type="InterPro" id="IPR040039">
    <property type="entry name" value="PIGX"/>
</dbReference>
<evidence type="ECO:0000313" key="11">
    <source>
        <dbReference type="EMBL" id="KAK7294973.1"/>
    </source>
</evidence>
<dbReference type="Proteomes" id="UP001359559">
    <property type="component" value="Unassembled WGS sequence"/>
</dbReference>
<evidence type="ECO:0000256" key="6">
    <source>
        <dbReference type="ARBA" id="ARBA00022824"/>
    </source>
</evidence>
<keyword evidence="7 10" id="KW-1133">Transmembrane helix</keyword>
<keyword evidence="9" id="KW-0325">Glycoprotein</keyword>
<dbReference type="Gene3D" id="3.30.70.330">
    <property type="match status" value="1"/>
</dbReference>
<keyword evidence="5 10" id="KW-0812">Transmembrane</keyword>
<evidence type="ECO:0000313" key="12">
    <source>
        <dbReference type="Proteomes" id="UP001359559"/>
    </source>
</evidence>
<dbReference type="GO" id="GO:0005789">
    <property type="term" value="C:endoplasmic reticulum membrane"/>
    <property type="evidence" value="ECO:0007669"/>
    <property type="project" value="UniProtKB-SubCell"/>
</dbReference>
<keyword evidence="6" id="KW-0256">Endoplasmic reticulum</keyword>
<dbReference type="InterPro" id="IPR035979">
    <property type="entry name" value="RBD_domain_sf"/>
</dbReference>
<proteinExistence type="inferred from homology"/>
<name>A0AAN9JBY8_CLITE</name>
<feature type="transmembrane region" description="Helical" evidence="10">
    <location>
        <begin position="406"/>
        <end position="429"/>
    </location>
</feature>
<accession>A0AAN9JBY8</accession>
<evidence type="ECO:0000256" key="5">
    <source>
        <dbReference type="ARBA" id="ARBA00022692"/>
    </source>
</evidence>
<dbReference type="GO" id="GO:0003676">
    <property type="term" value="F:nucleic acid binding"/>
    <property type="evidence" value="ECO:0007669"/>
    <property type="project" value="InterPro"/>
</dbReference>
<evidence type="ECO:0000256" key="10">
    <source>
        <dbReference type="SAM" id="Phobius"/>
    </source>
</evidence>
<keyword evidence="12" id="KW-1185">Reference proteome</keyword>
<protein>
    <submittedName>
        <fullName evidence="11">Uncharacterized protein</fullName>
    </submittedName>
</protein>
<keyword evidence="4" id="KW-0337">GPI-anchor biosynthesis</keyword>
<evidence type="ECO:0000256" key="4">
    <source>
        <dbReference type="ARBA" id="ARBA00022502"/>
    </source>
</evidence>
<evidence type="ECO:0000256" key="1">
    <source>
        <dbReference type="ARBA" id="ARBA00004389"/>
    </source>
</evidence>
<dbReference type="InterPro" id="IPR013233">
    <property type="entry name" value="PIG-X/PBN1"/>
</dbReference>
<gene>
    <name evidence="11" type="ORF">RJT34_17874</name>
</gene>
<dbReference type="InterPro" id="IPR012677">
    <property type="entry name" value="Nucleotide-bd_a/b_plait_sf"/>
</dbReference>
<dbReference type="Pfam" id="PF08320">
    <property type="entry name" value="PIG-X"/>
    <property type="match status" value="1"/>
</dbReference>
<dbReference type="EMBL" id="JAYKXN010000004">
    <property type="protein sequence ID" value="KAK7294973.1"/>
    <property type="molecule type" value="Genomic_DNA"/>
</dbReference>
<sequence length="441" mass="49652">MFPQKRLRKTFREFFSFSGDIEYVEMKSLDKRSQTAYVTFKDAQGAETAVLLLNGRASYSDTHPSFTKGPSFLVGLINGKGLVSCIINLVEGLICSETPSTRKHINEFEFSSDILISFEIGLRLFFMETWRCIKVCIYLLAWSSFIWSPGSCLLGDSVSSQVVDSTNCSTNNRNAEAFSPNKKFLMQSYYDKYTNLHDSDFEISMSQEVTSGLCEGLLDNHNLGLRFSDLKRNLIGEGSHRCVSTLIKLQTQQSKSMSELSSHSCEFIIIERLPSGVFADPFELQRLVERGVFSDIAVFGDTNLELPSFLSNRSAVEIHLDVDPNMFLEPTDIRIELPLHARYQPLNESGYTTVEFSAPDLLVRCSTKEKVENRRCIFKLQNDEANLDDAHVVWRIPCGRKAHGDVVSTVTFIAALLSTLAIVVASLYYSNTSRSKDLKQS</sequence>
<keyword evidence="8 10" id="KW-0472">Membrane</keyword>
<dbReference type="PANTHER" id="PTHR28650">
    <property type="entry name" value="PHOSPHATIDYLINOSITOL-GLYCAN BIOSYNTHESIS CLASS X PROTEIN"/>
    <property type="match status" value="1"/>
</dbReference>
<comment type="pathway">
    <text evidence="2">Glycolipid biosynthesis; glycosylphosphatidylinositol-anchor biosynthesis.</text>
</comment>
<comment type="similarity">
    <text evidence="3">Belongs to the PIGX family.</text>
</comment>
<evidence type="ECO:0000256" key="9">
    <source>
        <dbReference type="ARBA" id="ARBA00023180"/>
    </source>
</evidence>
<organism evidence="11 12">
    <name type="scientific">Clitoria ternatea</name>
    <name type="common">Butterfly pea</name>
    <dbReference type="NCBI Taxonomy" id="43366"/>
    <lineage>
        <taxon>Eukaryota</taxon>
        <taxon>Viridiplantae</taxon>
        <taxon>Streptophyta</taxon>
        <taxon>Embryophyta</taxon>
        <taxon>Tracheophyta</taxon>
        <taxon>Spermatophyta</taxon>
        <taxon>Magnoliopsida</taxon>
        <taxon>eudicotyledons</taxon>
        <taxon>Gunneridae</taxon>
        <taxon>Pentapetalae</taxon>
        <taxon>rosids</taxon>
        <taxon>fabids</taxon>
        <taxon>Fabales</taxon>
        <taxon>Fabaceae</taxon>
        <taxon>Papilionoideae</taxon>
        <taxon>50 kb inversion clade</taxon>
        <taxon>NPAAA clade</taxon>
        <taxon>indigoferoid/millettioid clade</taxon>
        <taxon>Phaseoleae</taxon>
        <taxon>Clitoria</taxon>
    </lineage>
</organism>
<comment type="subcellular location">
    <subcellularLocation>
        <location evidence="1">Endoplasmic reticulum membrane</location>
        <topology evidence="1">Single-pass membrane protein</topology>
    </subcellularLocation>
</comment>